<keyword evidence="1" id="KW-1133">Transmembrane helix</keyword>
<dbReference type="InterPro" id="IPR006976">
    <property type="entry name" value="VanZ-like"/>
</dbReference>
<feature type="transmembrane region" description="Helical" evidence="1">
    <location>
        <begin position="7"/>
        <end position="27"/>
    </location>
</feature>
<dbReference type="NCBIfam" id="NF037970">
    <property type="entry name" value="vanZ_1"/>
    <property type="match status" value="1"/>
</dbReference>
<reference evidence="3" key="1">
    <citation type="submission" date="2020-10" db="EMBL/GenBank/DDBJ databases">
        <authorList>
            <person name="Gilroy R."/>
        </authorList>
    </citation>
    <scope>NUCLEOTIDE SEQUENCE</scope>
    <source>
        <strain evidence="3">ChiSxjej1B13-7041</strain>
    </source>
</reference>
<accession>A0A9D1ELX2</accession>
<name>A0A9D1ELX2_9FIRM</name>
<feature type="domain" description="VanZ-like" evidence="2">
    <location>
        <begin position="16"/>
        <end position="150"/>
    </location>
</feature>
<evidence type="ECO:0000313" key="4">
    <source>
        <dbReference type="Proteomes" id="UP000886841"/>
    </source>
</evidence>
<keyword evidence="1" id="KW-0472">Membrane</keyword>
<feature type="transmembrane region" description="Helical" evidence="1">
    <location>
        <begin position="105"/>
        <end position="125"/>
    </location>
</feature>
<sequence>MKRQLHPLLKACSALPAVLLMCIIFSFSSQTGEESAGLSYEISSRLVDIGQSITGEQLSPQEREMRIEAIHTPVRKAAHMSEYCLLALAFSLPLTVYGARGMRRFLLALLLSAAFAASDEFHQSFVGGRGPSVMDVGIDSLGAAIGCAAVAITAGLRRRSAEKKAASQNKEE</sequence>
<comment type="caution">
    <text evidence="3">The sequence shown here is derived from an EMBL/GenBank/DDBJ whole genome shotgun (WGS) entry which is preliminary data.</text>
</comment>
<organism evidence="3 4">
    <name type="scientific">Candidatus Egerieimonas intestinavium</name>
    <dbReference type="NCBI Taxonomy" id="2840777"/>
    <lineage>
        <taxon>Bacteria</taxon>
        <taxon>Bacillati</taxon>
        <taxon>Bacillota</taxon>
        <taxon>Clostridia</taxon>
        <taxon>Lachnospirales</taxon>
        <taxon>Lachnospiraceae</taxon>
        <taxon>Lachnospiraceae incertae sedis</taxon>
        <taxon>Candidatus Egerieimonas</taxon>
    </lineage>
</organism>
<dbReference type="Proteomes" id="UP000886841">
    <property type="component" value="Unassembled WGS sequence"/>
</dbReference>
<reference evidence="3" key="2">
    <citation type="journal article" date="2021" name="PeerJ">
        <title>Extensive microbial diversity within the chicken gut microbiome revealed by metagenomics and culture.</title>
        <authorList>
            <person name="Gilroy R."/>
            <person name="Ravi A."/>
            <person name="Getino M."/>
            <person name="Pursley I."/>
            <person name="Horton D.L."/>
            <person name="Alikhan N.F."/>
            <person name="Baker D."/>
            <person name="Gharbi K."/>
            <person name="Hall N."/>
            <person name="Watson M."/>
            <person name="Adriaenssens E.M."/>
            <person name="Foster-Nyarko E."/>
            <person name="Jarju S."/>
            <person name="Secka A."/>
            <person name="Antonio M."/>
            <person name="Oren A."/>
            <person name="Chaudhuri R.R."/>
            <person name="La Ragione R."/>
            <person name="Hildebrand F."/>
            <person name="Pallen M.J."/>
        </authorList>
    </citation>
    <scope>NUCLEOTIDE SEQUENCE</scope>
    <source>
        <strain evidence="3">ChiSxjej1B13-7041</strain>
    </source>
</reference>
<feature type="transmembrane region" description="Helical" evidence="1">
    <location>
        <begin position="80"/>
        <end position="98"/>
    </location>
</feature>
<protein>
    <submittedName>
        <fullName evidence="3">VanZ family protein</fullName>
    </submittedName>
</protein>
<evidence type="ECO:0000256" key="1">
    <source>
        <dbReference type="SAM" id="Phobius"/>
    </source>
</evidence>
<dbReference type="PIRSF" id="PIRSF019083">
    <property type="entry name" value="UCP019083_VanZ"/>
    <property type="match status" value="1"/>
</dbReference>
<feature type="transmembrane region" description="Helical" evidence="1">
    <location>
        <begin position="137"/>
        <end position="156"/>
    </location>
</feature>
<gene>
    <name evidence="3" type="ORF">IAB98_11315</name>
</gene>
<dbReference type="EMBL" id="DVHU01000102">
    <property type="protein sequence ID" value="HIR93994.1"/>
    <property type="molecule type" value="Genomic_DNA"/>
</dbReference>
<dbReference type="InterPro" id="IPR016747">
    <property type="entry name" value="Phosphotransbutyrylase"/>
</dbReference>
<evidence type="ECO:0000259" key="2">
    <source>
        <dbReference type="Pfam" id="PF04892"/>
    </source>
</evidence>
<proteinExistence type="predicted"/>
<dbReference type="Pfam" id="PF04892">
    <property type="entry name" value="VanZ"/>
    <property type="match status" value="1"/>
</dbReference>
<dbReference type="AlphaFoldDB" id="A0A9D1ELX2"/>
<evidence type="ECO:0000313" key="3">
    <source>
        <dbReference type="EMBL" id="HIR93994.1"/>
    </source>
</evidence>
<keyword evidence="1" id="KW-0812">Transmembrane</keyword>